<comment type="caution">
    <text evidence="2">The sequence shown here is derived from an EMBL/GenBank/DDBJ whole genome shotgun (WGS) entry which is preliminary data.</text>
</comment>
<dbReference type="InterPro" id="IPR032675">
    <property type="entry name" value="LRR_dom_sf"/>
</dbReference>
<proteinExistence type="predicted"/>
<dbReference type="PROSITE" id="PS50181">
    <property type="entry name" value="FBOX"/>
    <property type="match status" value="1"/>
</dbReference>
<sequence>MTTLVAPAARDWAALPSDIVLDVFLRLGPLEVMLGAELACKPWRRVALEEPTLWRHVGFDKRDYSDERWRRSCHEFKENMWQVALDRAKGQCEAFKGSCHDDDLLHLVGSAPSLKSLNIDHYSDHGTGEYLVDALKVLTLLEELEIDFRYIIDWDEDMLQSVCKACPHLKKLVLMYASAIDHECNQDEFDMEPVDGPIPVMQKLSTLELYGCDLSCEGLKAILDSCPMLETLLIDGYFNKRKMDKELKLQCARVKNLTLDTMKKPPYGDYGSYVFGYSSEEDYSKISLQE</sequence>
<dbReference type="OrthoDB" id="643837at2759"/>
<dbReference type="Pfam" id="PF12937">
    <property type="entry name" value="F-box-like"/>
    <property type="match status" value="1"/>
</dbReference>
<keyword evidence="3" id="KW-1185">Reference proteome</keyword>
<dbReference type="Gene3D" id="1.20.1280.50">
    <property type="match status" value="1"/>
</dbReference>
<organism evidence="2 3">
    <name type="scientific">Digitaria exilis</name>
    <dbReference type="NCBI Taxonomy" id="1010633"/>
    <lineage>
        <taxon>Eukaryota</taxon>
        <taxon>Viridiplantae</taxon>
        <taxon>Streptophyta</taxon>
        <taxon>Embryophyta</taxon>
        <taxon>Tracheophyta</taxon>
        <taxon>Spermatophyta</taxon>
        <taxon>Magnoliopsida</taxon>
        <taxon>Liliopsida</taxon>
        <taxon>Poales</taxon>
        <taxon>Poaceae</taxon>
        <taxon>PACMAD clade</taxon>
        <taxon>Panicoideae</taxon>
        <taxon>Panicodae</taxon>
        <taxon>Paniceae</taxon>
        <taxon>Anthephorinae</taxon>
        <taxon>Digitaria</taxon>
    </lineage>
</organism>
<dbReference type="AlphaFoldDB" id="A0A835KT02"/>
<dbReference type="PANTHER" id="PTHR38926">
    <property type="entry name" value="F-BOX DOMAIN CONTAINING PROTEIN, EXPRESSED"/>
    <property type="match status" value="1"/>
</dbReference>
<dbReference type="InterPro" id="IPR001810">
    <property type="entry name" value="F-box_dom"/>
</dbReference>
<feature type="domain" description="F-box" evidence="1">
    <location>
        <begin position="9"/>
        <end position="57"/>
    </location>
</feature>
<evidence type="ECO:0000259" key="1">
    <source>
        <dbReference type="PROSITE" id="PS50181"/>
    </source>
</evidence>
<dbReference type="PANTHER" id="PTHR38926:SF74">
    <property type="entry name" value="OS08G0193600 PROTEIN"/>
    <property type="match status" value="1"/>
</dbReference>
<dbReference type="FunFam" id="1.20.1280.50:FF:000037">
    <property type="entry name" value="F-box protein SKIP19"/>
    <property type="match status" value="1"/>
</dbReference>
<dbReference type="SUPFAM" id="SSF52047">
    <property type="entry name" value="RNI-like"/>
    <property type="match status" value="1"/>
</dbReference>
<gene>
    <name evidence="2" type="ORF">HU200_005076</name>
</gene>
<evidence type="ECO:0000313" key="2">
    <source>
        <dbReference type="EMBL" id="KAF8775027.1"/>
    </source>
</evidence>
<dbReference type="SUPFAM" id="SSF81383">
    <property type="entry name" value="F-box domain"/>
    <property type="match status" value="1"/>
</dbReference>
<dbReference type="Gene3D" id="3.80.10.10">
    <property type="entry name" value="Ribonuclease Inhibitor"/>
    <property type="match status" value="1"/>
</dbReference>
<dbReference type="InterPro" id="IPR036047">
    <property type="entry name" value="F-box-like_dom_sf"/>
</dbReference>
<accession>A0A835KT02</accession>
<name>A0A835KT02_9POAL</name>
<protein>
    <recommendedName>
        <fullName evidence="1">F-box domain-containing protein</fullName>
    </recommendedName>
</protein>
<reference evidence="2" key="1">
    <citation type="submission" date="2020-07" db="EMBL/GenBank/DDBJ databases">
        <title>Genome sequence and genetic diversity analysis of an under-domesticated orphan crop, white fonio (Digitaria exilis).</title>
        <authorList>
            <person name="Bennetzen J.L."/>
            <person name="Chen S."/>
            <person name="Ma X."/>
            <person name="Wang X."/>
            <person name="Yssel A.E.J."/>
            <person name="Chaluvadi S.R."/>
            <person name="Johnson M."/>
            <person name="Gangashetty P."/>
            <person name="Hamidou F."/>
            <person name="Sanogo M.D."/>
            <person name="Zwaenepoel A."/>
            <person name="Wallace J."/>
            <person name="Van De Peer Y."/>
            <person name="Van Deynze A."/>
        </authorList>
    </citation>
    <scope>NUCLEOTIDE SEQUENCE</scope>
    <source>
        <tissue evidence="2">Leaves</tissue>
    </source>
</reference>
<evidence type="ECO:0000313" key="3">
    <source>
        <dbReference type="Proteomes" id="UP000636709"/>
    </source>
</evidence>
<dbReference type="Proteomes" id="UP000636709">
    <property type="component" value="Unassembled WGS sequence"/>
</dbReference>
<dbReference type="EMBL" id="JACEFO010000338">
    <property type="protein sequence ID" value="KAF8775027.1"/>
    <property type="molecule type" value="Genomic_DNA"/>
</dbReference>